<feature type="signal peptide" evidence="4">
    <location>
        <begin position="1"/>
        <end position="29"/>
    </location>
</feature>
<evidence type="ECO:0000256" key="3">
    <source>
        <dbReference type="ARBA" id="ARBA00023002"/>
    </source>
</evidence>
<dbReference type="PROSITE" id="PS51318">
    <property type="entry name" value="TAT"/>
    <property type="match status" value="1"/>
</dbReference>
<dbReference type="STRING" id="983917.RGE_11210"/>
<dbReference type="InterPro" id="IPR010031">
    <property type="entry name" value="FAD_lactone_oxidase-like"/>
</dbReference>
<dbReference type="RefSeq" id="WP_014427333.1">
    <property type="nucleotide sequence ID" value="NC_017075.1"/>
</dbReference>
<dbReference type="Gene3D" id="1.10.45.10">
    <property type="entry name" value="Vanillyl-alcohol Oxidase, Chain A, domain 4"/>
    <property type="match status" value="1"/>
</dbReference>
<sequence length="463" mass="50362">MNTLPPFTRRQVCASAAATVVAGWVTAAAAQTPTPARPVAAPRWRNWSGLQQATPAAIATPGSETELQALLRAARGELRAVGSGHSFSALVPTPGTLVSLDRLSGLVSVDKAAGTATVRAGTRLAVLAQALDAQGLALRNLPDITMQTLAGALATGTHGTGATLPALHADVLALRLVGADGRLVELDERRDPQALAAARVSLGSLGVATQYTLRVVPAYALERKVWLRPVDRLLEEAPALAASYRHFELFVLPFTGYAAAVAHAPYAGSDVVTPRPADDTVLADLKRLRDWLGRFPVLRSWAAQRLIDPQQTEHARDRGYRLLSTTRSVRFNETEWHLPAERGLDGLRAVIAEIERHHDAFFPIEMRWVRRDEAWLSPFHGRDSCSIALHAAADEEHETLVREGSRICLAHGGRPHWGKLHTLGATELAALYPRWADFGRVRREFDPQGRFLNTHLRQVFGLA</sequence>
<dbReference type="InterPro" id="IPR016166">
    <property type="entry name" value="FAD-bd_PCMH"/>
</dbReference>
<dbReference type="InterPro" id="IPR019793">
    <property type="entry name" value="Peroxidases_heam-ligand_BS"/>
</dbReference>
<dbReference type="SUPFAM" id="SSF55103">
    <property type="entry name" value="FAD-linked oxidases, C-terminal domain"/>
    <property type="match status" value="1"/>
</dbReference>
<evidence type="ECO:0000313" key="6">
    <source>
        <dbReference type="EMBL" id="BAL94462.1"/>
    </source>
</evidence>
<reference evidence="6 7" key="1">
    <citation type="journal article" date="2012" name="J. Bacteriol.">
        <title>Complete genome sequence of phototrophic betaproteobacterium Rubrivivax gelatinosus IL144.</title>
        <authorList>
            <person name="Nagashima S."/>
            <person name="Kamimura A."/>
            <person name="Shimizu T."/>
            <person name="Nakamura-isaki S."/>
            <person name="Aono E."/>
            <person name="Sakamoto K."/>
            <person name="Ichikawa N."/>
            <person name="Nakazawa H."/>
            <person name="Sekine M."/>
            <person name="Yamazaki S."/>
            <person name="Fujita N."/>
            <person name="Shimada K."/>
            <person name="Hanada S."/>
            <person name="Nagashima K.V.P."/>
        </authorList>
    </citation>
    <scope>NUCLEOTIDE SEQUENCE [LARGE SCALE GENOMIC DNA]</scope>
    <source>
        <strain evidence="7">NBRC 100245 / IL144</strain>
    </source>
</reference>
<dbReference type="PROSITE" id="PS00435">
    <property type="entry name" value="PEROXIDASE_1"/>
    <property type="match status" value="1"/>
</dbReference>
<dbReference type="Gene3D" id="3.30.70.2520">
    <property type="match status" value="1"/>
</dbReference>
<dbReference type="PANTHER" id="PTHR43762">
    <property type="entry name" value="L-GULONOLACTONE OXIDASE"/>
    <property type="match status" value="1"/>
</dbReference>
<dbReference type="GO" id="GO:0003885">
    <property type="term" value="F:D-arabinono-1,4-lactone oxidase activity"/>
    <property type="evidence" value="ECO:0007669"/>
    <property type="project" value="InterPro"/>
</dbReference>
<dbReference type="InterPro" id="IPR016171">
    <property type="entry name" value="Vanillyl_alc_oxidase_C-sub2"/>
</dbReference>
<dbReference type="eggNOG" id="COG0277">
    <property type="taxonomic scope" value="Bacteria"/>
</dbReference>
<dbReference type="NCBIfam" id="TIGR01679">
    <property type="entry name" value="bact_FAD_ox"/>
    <property type="match status" value="1"/>
</dbReference>
<dbReference type="SUPFAM" id="SSF56176">
    <property type="entry name" value="FAD-binding/transporter-associated domain-like"/>
    <property type="match status" value="1"/>
</dbReference>
<keyword evidence="7" id="KW-1185">Reference proteome</keyword>
<dbReference type="KEGG" id="rge:RGE_11210"/>
<keyword evidence="1" id="KW-0285">Flavoprotein</keyword>
<evidence type="ECO:0000259" key="5">
    <source>
        <dbReference type="PROSITE" id="PS51387"/>
    </source>
</evidence>
<dbReference type="GO" id="GO:0071949">
    <property type="term" value="F:FAD binding"/>
    <property type="evidence" value="ECO:0007669"/>
    <property type="project" value="InterPro"/>
</dbReference>
<keyword evidence="3" id="KW-0560">Oxidoreductase</keyword>
<name>I0HN75_RUBGI</name>
<dbReference type="HOGENOM" id="CLU_003896_4_3_4"/>
<dbReference type="InterPro" id="IPR007173">
    <property type="entry name" value="ALO_C"/>
</dbReference>
<dbReference type="Gene3D" id="3.30.465.10">
    <property type="match status" value="1"/>
</dbReference>
<dbReference type="InterPro" id="IPR016169">
    <property type="entry name" value="FAD-bd_PCMH_sub2"/>
</dbReference>
<gene>
    <name evidence="6" type="ordered locus">RGE_11210</name>
</gene>
<dbReference type="Gene3D" id="3.30.43.10">
    <property type="entry name" value="Uridine Diphospho-n-acetylenolpyruvylglucosamine Reductase, domain 2"/>
    <property type="match status" value="1"/>
</dbReference>
<protein>
    <submittedName>
        <fullName evidence="6">Oxidoreductase, FAD-binding protein</fullName>
    </submittedName>
</protein>
<keyword evidence="4" id="KW-0732">Signal</keyword>
<evidence type="ECO:0000256" key="1">
    <source>
        <dbReference type="ARBA" id="ARBA00022630"/>
    </source>
</evidence>
<accession>I0HN75</accession>
<dbReference type="Pfam" id="PF01565">
    <property type="entry name" value="FAD_binding_4"/>
    <property type="match status" value="1"/>
</dbReference>
<dbReference type="InterPro" id="IPR016164">
    <property type="entry name" value="FAD-linked_Oxase-like_C"/>
</dbReference>
<dbReference type="PANTHER" id="PTHR43762:SF1">
    <property type="entry name" value="D-ARABINONO-1,4-LACTONE OXIDASE"/>
    <property type="match status" value="1"/>
</dbReference>
<dbReference type="Proteomes" id="UP000007883">
    <property type="component" value="Chromosome"/>
</dbReference>
<dbReference type="InterPro" id="IPR006311">
    <property type="entry name" value="TAT_signal"/>
</dbReference>
<feature type="domain" description="FAD-binding PCMH-type" evidence="5">
    <location>
        <begin position="51"/>
        <end position="218"/>
    </location>
</feature>
<evidence type="ECO:0000256" key="2">
    <source>
        <dbReference type="ARBA" id="ARBA00022827"/>
    </source>
</evidence>
<organism evidence="6 7">
    <name type="scientific">Rubrivivax gelatinosus (strain NBRC 100245 / IL144)</name>
    <dbReference type="NCBI Taxonomy" id="983917"/>
    <lineage>
        <taxon>Bacteria</taxon>
        <taxon>Pseudomonadati</taxon>
        <taxon>Pseudomonadota</taxon>
        <taxon>Betaproteobacteria</taxon>
        <taxon>Burkholderiales</taxon>
        <taxon>Sphaerotilaceae</taxon>
        <taxon>Rubrivivax</taxon>
    </lineage>
</organism>
<evidence type="ECO:0000256" key="4">
    <source>
        <dbReference type="SAM" id="SignalP"/>
    </source>
</evidence>
<dbReference type="Pfam" id="PF04030">
    <property type="entry name" value="ALO"/>
    <property type="match status" value="1"/>
</dbReference>
<dbReference type="AlphaFoldDB" id="I0HN75"/>
<feature type="chain" id="PRO_5003628289" evidence="4">
    <location>
        <begin position="30"/>
        <end position="463"/>
    </location>
</feature>
<keyword evidence="2" id="KW-0274">FAD</keyword>
<dbReference type="GO" id="GO:0016020">
    <property type="term" value="C:membrane"/>
    <property type="evidence" value="ECO:0007669"/>
    <property type="project" value="InterPro"/>
</dbReference>
<proteinExistence type="predicted"/>
<dbReference type="EMBL" id="AP012320">
    <property type="protein sequence ID" value="BAL94462.1"/>
    <property type="molecule type" value="Genomic_DNA"/>
</dbReference>
<dbReference type="InterPro" id="IPR006094">
    <property type="entry name" value="Oxid_FAD_bind_N"/>
</dbReference>
<dbReference type="PIRSF" id="PIRSF000136">
    <property type="entry name" value="LGO_GLO"/>
    <property type="match status" value="1"/>
</dbReference>
<dbReference type="PATRIC" id="fig|983917.3.peg.1098"/>
<dbReference type="PROSITE" id="PS51387">
    <property type="entry name" value="FAD_PCMH"/>
    <property type="match status" value="1"/>
</dbReference>
<dbReference type="InterPro" id="IPR016167">
    <property type="entry name" value="FAD-bd_PCMH_sub1"/>
</dbReference>
<evidence type="ECO:0000313" key="7">
    <source>
        <dbReference type="Proteomes" id="UP000007883"/>
    </source>
</evidence>
<dbReference type="InterPro" id="IPR036318">
    <property type="entry name" value="FAD-bd_PCMH-like_sf"/>
</dbReference>